<name>A0A1W6U1C0_VIBAL</name>
<geneLocation type="plasmid" evidence="2">
    <name>pL289</name>
</geneLocation>
<organism evidence="2">
    <name type="scientific">Vibrio alginolyticus</name>
    <dbReference type="NCBI Taxonomy" id="663"/>
    <lineage>
        <taxon>Bacteria</taxon>
        <taxon>Pseudomonadati</taxon>
        <taxon>Pseudomonadota</taxon>
        <taxon>Gammaproteobacteria</taxon>
        <taxon>Vibrionales</taxon>
        <taxon>Vibrionaceae</taxon>
        <taxon>Vibrio</taxon>
    </lineage>
</organism>
<accession>A0A1W6U1C0</accession>
<evidence type="ECO:0000256" key="1">
    <source>
        <dbReference type="SAM" id="Phobius"/>
    </source>
</evidence>
<proteinExistence type="predicted"/>
<protein>
    <submittedName>
        <fullName evidence="2">Uncharacterized protein</fullName>
    </submittedName>
</protein>
<evidence type="ECO:0000313" key="2">
    <source>
        <dbReference type="EMBL" id="ARP21820.1"/>
    </source>
</evidence>
<dbReference type="EMBL" id="CP017904">
    <property type="protein sequence ID" value="ARP21820.1"/>
    <property type="molecule type" value="Genomic_DNA"/>
</dbReference>
<keyword evidence="1" id="KW-0812">Transmembrane</keyword>
<sequence length="187" mass="21279">MNIRKPFTVQQFGKFIITILLVNFVIQCMTLYTFGRSQYNLALELVDNDKNALPKIALDNSIYYSIDSIKELKKWNDKKFFEFITDNSRLEQQEIQNVSNELEKSSNIVINQLDTLVSINSISFGLAKWIALTSIICFVLANLPFGKARSEQNTKVVRIFDGIASSPTLVYCGVLAIVMYLVNNGQF</sequence>
<dbReference type="RefSeq" id="WP_086048434.1">
    <property type="nucleotide sequence ID" value="NZ_CP017893.1"/>
</dbReference>
<reference evidence="2" key="1">
    <citation type="submission" date="2016-10" db="EMBL/GenBank/DDBJ databases">
        <title>The High Quality Genome of Vibrio alginolyticus K01M1.</title>
        <authorList>
            <person name="Wendling C."/>
            <person name="Chibani C.M."/>
            <person name="Hertel R."/>
            <person name="Sproer C."/>
            <person name="Bunk B."/>
            <person name="Overmann J."/>
            <person name="Roth O."/>
            <person name="Liesegang H."/>
        </authorList>
    </citation>
    <scope>NUCLEOTIDE SEQUENCE</scope>
    <source>
        <strain evidence="2">K05K4</strain>
        <plasmid evidence="2">pL289</plasmid>
    </source>
</reference>
<feature type="transmembrane region" description="Helical" evidence="1">
    <location>
        <begin position="126"/>
        <end position="145"/>
    </location>
</feature>
<feature type="transmembrane region" description="Helical" evidence="1">
    <location>
        <begin position="157"/>
        <end position="182"/>
    </location>
</feature>
<dbReference type="AlphaFoldDB" id="A0A1W6U1C0"/>
<keyword evidence="1" id="KW-1133">Transmembrane helix</keyword>
<gene>
    <name evidence="2" type="ORF">K05K4_51180</name>
</gene>
<keyword evidence="2" id="KW-0614">Plasmid</keyword>
<keyword evidence="1" id="KW-0472">Membrane</keyword>
<feature type="transmembrane region" description="Helical" evidence="1">
    <location>
        <begin position="12"/>
        <end position="34"/>
    </location>
</feature>